<name>A0A1Q9EMQ7_SYMMI</name>
<sequence>MEKADAEAKMCIATYGHMAVLYAQQYPQMVRDCVLLLKAWRHGLTSHVDQLAQVINPFICVKFLRVLDAGTTSAWCVLDPPRRVDHDCRTPVTELLILPVLVVAPFAVPVPVPVPTPAAAQPHGIGRRVKGLVSSLVAGSKRAHLHPAIMGGISAAVAWAEERQDLSYAFMAAECSIDAITDRVASDLRVPTVLYQHDTVMKMTDIEIFDHLDELVDFFVVPLITEGNLDEDEAFGSRLAVKSRRWPGIHAQNTQADAVWPDPSAELASVETQKKEKTDSVQSKQHGAFCDSVHSAGGFAVKEQGLVLEDCTASVSLDEMRPHRMGGLIDGWAARSWTRDLLVASARKDTSVEQFGRLEFRVRPCETLNQYGYAGPSERYVSLEEYLSADFDGRSVVFENDFESDKLVKTVDEILQLLRQSGLSTSMRLVPGVVGVHPRNRDGAGINSADVHDLLQSVMEVGFLQSRVHAVAIEVASDSERQWNQRLVDSCSGRLGVMQSDRLRALSLCASHTNFMLRIVADAAAHDGDSSITVDGKLDIDLVTKKDQALGEHVRLGLTWEVLAASVGQQWPQLLQLIQSAGNATLHKAESELQIVRKAFSMILEGSPEFAAIKKRALASRPPCSPSFPHLYQFALKYCGGSEGQLLAETERFVRARGSTRSLGSPFWEAVCHEHRTKEVLPFYRHALLKLALTNTAVLASDAKKATSAGLLIKAKKADELLSRLRSVARSSGVLMDDPRVTNIMGVVDCNVIAHVLGIRVENEKKYASLEGLAHDATLLLSSALQCNIASPWAVHAEDMPTSSGSKASTDRLIELNADGSFKSPEQMLTDIGIQAGMSVRRKKDRTECTVTEIQGSFVRLLGSDGRMMKCHMDVFLQGAWVPFVPKAEIDHIGDLGRFGPAAEHAEWTKARIMALIQHEMHDLCTKHDVDGAMEKLQLQLRPHKCIQSAGQIAKQKLVLVPYSWKISAGNQKGIGSGAHVMLKDPIEDLYFAIQPTNVMPKASEEDGELTGFLCPYFLVQTVDDPERANMSLHYSGTKGSLVRLPLLKNHAALSAGEILTIHKDKAVPAEDQLLPISPKRRKIGKQGNEE</sequence>
<reference evidence="1 2" key="1">
    <citation type="submission" date="2016-02" db="EMBL/GenBank/DDBJ databases">
        <title>Genome analysis of coral dinoflagellate symbionts highlights evolutionary adaptations to a symbiotic lifestyle.</title>
        <authorList>
            <person name="Aranda M."/>
            <person name="Li Y."/>
            <person name="Liew Y.J."/>
            <person name="Baumgarten S."/>
            <person name="Simakov O."/>
            <person name="Wilson M."/>
            <person name="Piel J."/>
            <person name="Ashoor H."/>
            <person name="Bougouffa S."/>
            <person name="Bajic V.B."/>
            <person name="Ryu T."/>
            <person name="Ravasi T."/>
            <person name="Bayer T."/>
            <person name="Micklem G."/>
            <person name="Kim H."/>
            <person name="Bhak J."/>
            <person name="Lajeunesse T.C."/>
            <person name="Voolstra C.R."/>
        </authorList>
    </citation>
    <scope>NUCLEOTIDE SEQUENCE [LARGE SCALE GENOMIC DNA]</scope>
    <source>
        <strain evidence="1 2">CCMP2467</strain>
    </source>
</reference>
<accession>A0A1Q9EMQ7</accession>
<protein>
    <submittedName>
        <fullName evidence="1">Uncharacterized protein</fullName>
    </submittedName>
</protein>
<proteinExistence type="predicted"/>
<gene>
    <name evidence="1" type="ORF">AK812_SmicGene7752</name>
</gene>
<dbReference type="AlphaFoldDB" id="A0A1Q9EMQ7"/>
<evidence type="ECO:0000313" key="1">
    <source>
        <dbReference type="EMBL" id="OLQ08719.1"/>
    </source>
</evidence>
<evidence type="ECO:0000313" key="2">
    <source>
        <dbReference type="Proteomes" id="UP000186817"/>
    </source>
</evidence>
<keyword evidence="2" id="KW-1185">Reference proteome</keyword>
<comment type="caution">
    <text evidence="1">The sequence shown here is derived from an EMBL/GenBank/DDBJ whole genome shotgun (WGS) entry which is preliminary data.</text>
</comment>
<organism evidence="1 2">
    <name type="scientific">Symbiodinium microadriaticum</name>
    <name type="common">Dinoflagellate</name>
    <name type="synonym">Zooxanthella microadriatica</name>
    <dbReference type="NCBI Taxonomy" id="2951"/>
    <lineage>
        <taxon>Eukaryota</taxon>
        <taxon>Sar</taxon>
        <taxon>Alveolata</taxon>
        <taxon>Dinophyceae</taxon>
        <taxon>Suessiales</taxon>
        <taxon>Symbiodiniaceae</taxon>
        <taxon>Symbiodinium</taxon>
    </lineage>
</organism>
<dbReference type="Proteomes" id="UP000186817">
    <property type="component" value="Unassembled WGS sequence"/>
</dbReference>
<dbReference type="OrthoDB" id="439642at2759"/>
<dbReference type="EMBL" id="LSRX01000111">
    <property type="protein sequence ID" value="OLQ08719.1"/>
    <property type="molecule type" value="Genomic_DNA"/>
</dbReference>